<evidence type="ECO:0000256" key="1">
    <source>
        <dbReference type="ARBA" id="ARBA00004141"/>
    </source>
</evidence>
<accession>A0A498IW41</accession>
<feature type="domain" description="MACPF" evidence="8">
    <location>
        <begin position="10"/>
        <end position="313"/>
    </location>
</feature>
<evidence type="ECO:0000256" key="5">
    <source>
        <dbReference type="ARBA" id="ARBA00023136"/>
    </source>
</evidence>
<dbReference type="InterPro" id="IPR000109">
    <property type="entry name" value="POT_fam"/>
</dbReference>
<dbReference type="STRING" id="3750.A0A498IW41"/>
<dbReference type="Proteomes" id="UP000290289">
    <property type="component" value="Chromosome 10"/>
</dbReference>
<sequence length="1480" mass="165298">MESSAAEERISSSTALTTTLSNSIQALGRGFDVTSDIRLLYCKGAPGSRLVILEEDQGKDLVFSDGVVVPNVPVDVEFAPGKRTIDKIHVCSFHEMAEYFNKKSGISGRVPLGSFNAMFNFTGSWQVDAAATKSLAMIGYFIPLYKVKLEKDNLVLHEEIKRAVPYSWDPAALASFIESYGTHIVTSATIGGRDVVYIRQHQSSPLSAGDIEDYVKDIGDHRFVDSKSQSNPGPLKYKDKDVTVIFRRRGGDDLEQSHPKWAETVQLAPDVINMTFTPIVSLLEGVPGIKHLSRAIELYLEYKPPIEDLQYFLDFQIAQVWAPEHNNLQRKEPVCSSLQFSLMGPKLYISPDQVTVGRKPVTGLRLNLEGIKQNRLAIHLQHLVSLPKILQPHWDAHMAIGAPKWQGPEEQDSRWFEPIKWKNFSHVSTAPIEHVEASIGDLSGVHIVTGAQLGVWDFGAKNVLHLKLLFSKVPGCTIRRSVWDHSPATPSSAQRTDGSSSSHLNNRSSDDKKEKLAKLVDLTEMSKGPQDIPGHWLVTGAKLGVDKGKIVLRYRTSIKDAKPELIHLKEKRNKSVTYTNLALWASQMVVTYTTSIKSPSPPDKFELVEGKVDWKGRSAVKYKHGGMKTAVLILGTLAFESMASLALAVNMVTYFNEVMHFELADAANELTNYMGTGFILSILMAILADTFFGRFKILLISGCFEFVGLALMTVQAHYPKLRPPVCNVFDPTAKCEKVEGGNAALLFIALYTMAAAAAGLKATLPSHGADQFDESDPRETGQMSSFFNFLLLSVCLGGVVSLTLIVWVQDNKGWDWGFGLCTFAMFLGVVIFLAGLPVYRIQVLRGTSAIVEIIQVYVAAIRNRNLSLPEDATELYEISKDKEDSLEQEFLPHRPIFRFLDKASIQRGEVDEQQPPNPWKLCRVTQVENAKILLGLVPIFCCTIIMTLCLAQLQTFSIQQALTMDTSITKHFKIPPASLPIIPLVFLIIIIPVYDRVFVPIASKFTGIPSGITHLQRIGVGLVLSCVSMGVAGIMEVKRKDVAREHNMLLARPVLQPLPISTFWLSFQYFIFGIADMFTYVGLLEFFYSEAPKGLKSISTCFLWSSMALGYFFSTILVKIVNNATKGNTKSGGWLAGNNINLNHLNLFYWLLSLMSLINFFIYVFVTKRYKYRPGSPMLVSKKNKEIEVNDLNSQASATSLLPMQRAVPRGSLPKHPHCTFEIRSKTQRRFEMASSDKTPTPNPASRLGDQPTPPGKPMTMGQHVLDKGAEMMQSLKPVNQMSQHVCTFALYSHDMTRQIETHHYVTRLNQDFLQCAVYDSDDSHGRLIGVEYIVSDKIFESLPPDEQKLWHSHAYEIKAGLWVNPRIPEMIGQPELQNLAKTYGKFWCTWQVDRGDRLPLGAPALMMSPQPVNLGMVKPELLETRDAKYNISTDALKTSRVEIAEPEWINPQADYWKLHGKGFAVDIKQTEMKKSTPFP</sequence>
<evidence type="ECO:0000256" key="7">
    <source>
        <dbReference type="SAM" id="Phobius"/>
    </source>
</evidence>
<feature type="transmembrane region" description="Helical" evidence="7">
    <location>
        <begin position="673"/>
        <end position="692"/>
    </location>
</feature>
<dbReference type="InterPro" id="IPR020864">
    <property type="entry name" value="MACPF"/>
</dbReference>
<dbReference type="Pfam" id="PF01823">
    <property type="entry name" value="MACPF"/>
    <property type="match status" value="1"/>
</dbReference>
<feature type="transmembrane region" description="Helical" evidence="7">
    <location>
        <begin position="1147"/>
        <end position="1166"/>
    </location>
</feature>
<feature type="transmembrane region" description="Helical" evidence="7">
    <location>
        <begin position="631"/>
        <end position="653"/>
    </location>
</feature>
<evidence type="ECO:0000256" key="6">
    <source>
        <dbReference type="SAM" id="MobiDB-lite"/>
    </source>
</evidence>
<feature type="transmembrane region" description="Helical" evidence="7">
    <location>
        <begin position="743"/>
        <end position="764"/>
    </location>
</feature>
<dbReference type="InterPro" id="IPR010686">
    <property type="entry name" value="OBAP-like"/>
</dbReference>
<dbReference type="GO" id="GO:2000031">
    <property type="term" value="P:regulation of salicylic acid mediated signaling pathway"/>
    <property type="evidence" value="ECO:0007669"/>
    <property type="project" value="InterPro"/>
</dbReference>
<dbReference type="Pfam" id="PF06884">
    <property type="entry name" value="DUF1264"/>
    <property type="match status" value="1"/>
</dbReference>
<reference evidence="9 10" key="1">
    <citation type="submission" date="2018-10" db="EMBL/GenBank/DDBJ databases">
        <title>A high-quality apple genome assembly.</title>
        <authorList>
            <person name="Hu J."/>
        </authorList>
    </citation>
    <scope>NUCLEOTIDE SEQUENCE [LARGE SCALE GENOMIC DNA]</scope>
    <source>
        <strain evidence="10">cv. HFTH1</strain>
        <tissue evidence="9">Young leaf</tissue>
    </source>
</reference>
<feature type="transmembrane region" description="Helical" evidence="7">
    <location>
        <begin position="697"/>
        <end position="718"/>
    </location>
</feature>
<dbReference type="PROSITE" id="PS51412">
    <property type="entry name" value="MACPF_2"/>
    <property type="match status" value="1"/>
</dbReference>
<name>A0A498IW41_MALDO</name>
<feature type="compositionally biased region" description="Polar residues" evidence="6">
    <location>
        <begin position="488"/>
        <end position="498"/>
    </location>
</feature>
<dbReference type="SMART" id="SM00457">
    <property type="entry name" value="MACPF"/>
    <property type="match status" value="1"/>
</dbReference>
<dbReference type="Pfam" id="PF00854">
    <property type="entry name" value="PTR2"/>
    <property type="match status" value="1"/>
</dbReference>
<comment type="similarity">
    <text evidence="2">Belongs to the OBAP family.</text>
</comment>
<comment type="subcellular location">
    <subcellularLocation>
        <location evidence="1">Membrane</location>
        <topology evidence="1">Multi-pass membrane protein</topology>
    </subcellularLocation>
</comment>
<evidence type="ECO:0000259" key="8">
    <source>
        <dbReference type="PROSITE" id="PS51412"/>
    </source>
</evidence>
<comment type="caution">
    <text evidence="9">The sequence shown here is derived from an EMBL/GenBank/DDBJ whole genome shotgun (WGS) entry which is preliminary data.</text>
</comment>
<dbReference type="SMR" id="A0A498IW41"/>
<dbReference type="InterPro" id="IPR036259">
    <property type="entry name" value="MFS_trans_sf"/>
</dbReference>
<dbReference type="InterPro" id="IPR044663">
    <property type="entry name" value="CAD1/NSL1-like"/>
</dbReference>
<dbReference type="SUPFAM" id="SSF103473">
    <property type="entry name" value="MFS general substrate transporter"/>
    <property type="match status" value="1"/>
</dbReference>
<dbReference type="PANTHER" id="PTHR33199">
    <property type="entry name" value="MACPF DOMAIN-CONTAINING PROTEIN CAD1"/>
    <property type="match status" value="1"/>
</dbReference>
<evidence type="ECO:0000256" key="2">
    <source>
        <dbReference type="ARBA" id="ARBA00009740"/>
    </source>
</evidence>
<feature type="transmembrane region" description="Helical" evidence="7">
    <location>
        <begin position="1100"/>
        <end position="1121"/>
    </location>
</feature>
<organism evidence="9 10">
    <name type="scientific">Malus domestica</name>
    <name type="common">Apple</name>
    <name type="synonym">Pyrus malus</name>
    <dbReference type="NCBI Taxonomy" id="3750"/>
    <lineage>
        <taxon>Eukaryota</taxon>
        <taxon>Viridiplantae</taxon>
        <taxon>Streptophyta</taxon>
        <taxon>Embryophyta</taxon>
        <taxon>Tracheophyta</taxon>
        <taxon>Spermatophyta</taxon>
        <taxon>Magnoliopsida</taxon>
        <taxon>eudicotyledons</taxon>
        <taxon>Gunneridae</taxon>
        <taxon>Pentapetalae</taxon>
        <taxon>rosids</taxon>
        <taxon>fabids</taxon>
        <taxon>Rosales</taxon>
        <taxon>Rosaceae</taxon>
        <taxon>Amygdaloideae</taxon>
        <taxon>Maleae</taxon>
        <taxon>Malus</taxon>
    </lineage>
</organism>
<dbReference type="Gene3D" id="1.20.1250.20">
    <property type="entry name" value="MFS general substrate transporter like domains"/>
    <property type="match status" value="1"/>
</dbReference>
<feature type="transmembrane region" description="Helical" evidence="7">
    <location>
        <begin position="1067"/>
        <end position="1088"/>
    </location>
</feature>
<dbReference type="GO" id="GO:0009626">
    <property type="term" value="P:plant-type hypersensitive response"/>
    <property type="evidence" value="ECO:0007669"/>
    <property type="project" value="TreeGrafter"/>
</dbReference>
<evidence type="ECO:0000256" key="3">
    <source>
        <dbReference type="ARBA" id="ARBA00022692"/>
    </source>
</evidence>
<feature type="region of interest" description="Disordered" evidence="6">
    <location>
        <begin position="485"/>
        <end position="513"/>
    </location>
</feature>
<keyword evidence="3 7" id="KW-0812">Transmembrane</keyword>
<evidence type="ECO:0000313" key="9">
    <source>
        <dbReference type="EMBL" id="RXH86344.1"/>
    </source>
</evidence>
<keyword evidence="5 7" id="KW-0472">Membrane</keyword>
<feature type="transmembrane region" description="Helical" evidence="7">
    <location>
        <begin position="974"/>
        <end position="994"/>
    </location>
</feature>
<feature type="transmembrane region" description="Helical" evidence="7">
    <location>
        <begin position="785"/>
        <end position="808"/>
    </location>
</feature>
<proteinExistence type="inferred from homology"/>
<feature type="transmembrane region" description="Helical" evidence="7">
    <location>
        <begin position="814"/>
        <end position="836"/>
    </location>
</feature>
<evidence type="ECO:0000256" key="4">
    <source>
        <dbReference type="ARBA" id="ARBA00022989"/>
    </source>
</evidence>
<evidence type="ECO:0000313" key="10">
    <source>
        <dbReference type="Proteomes" id="UP000290289"/>
    </source>
</evidence>
<keyword evidence="4 7" id="KW-1133">Transmembrane helix</keyword>
<gene>
    <name evidence="9" type="ORF">DVH24_017397</name>
</gene>
<keyword evidence="10" id="KW-1185">Reference proteome</keyword>
<protein>
    <recommendedName>
        <fullName evidence="8">MACPF domain-containing protein</fullName>
    </recommendedName>
</protein>
<feature type="transmembrane region" description="Helical" evidence="7">
    <location>
        <begin position="932"/>
        <end position="954"/>
    </location>
</feature>
<dbReference type="PANTHER" id="PTHR33199:SF3">
    <property type="entry name" value="MACPF DOMAIN-CONTAINING PROTEIN CAD1"/>
    <property type="match status" value="1"/>
</dbReference>
<dbReference type="GO" id="GO:0005886">
    <property type="term" value="C:plasma membrane"/>
    <property type="evidence" value="ECO:0007669"/>
    <property type="project" value="TreeGrafter"/>
</dbReference>
<dbReference type="EMBL" id="RDQH01000336">
    <property type="protein sequence ID" value="RXH86344.1"/>
    <property type="molecule type" value="Genomic_DNA"/>
</dbReference>
<feature type="region of interest" description="Disordered" evidence="6">
    <location>
        <begin position="1230"/>
        <end position="1257"/>
    </location>
</feature>
<dbReference type="GO" id="GO:0022857">
    <property type="term" value="F:transmembrane transporter activity"/>
    <property type="evidence" value="ECO:0007669"/>
    <property type="project" value="InterPro"/>
</dbReference>